<dbReference type="CDD" id="cd13590">
    <property type="entry name" value="PBP2_PotD_PotF_like"/>
    <property type="match status" value="1"/>
</dbReference>
<dbReference type="InterPro" id="IPR006059">
    <property type="entry name" value="SBP"/>
</dbReference>
<dbReference type="Gene3D" id="3.40.190.10">
    <property type="entry name" value="Periplasmic binding protein-like II"/>
    <property type="match status" value="2"/>
</dbReference>
<dbReference type="Pfam" id="PF13416">
    <property type="entry name" value="SBP_bac_8"/>
    <property type="match status" value="1"/>
</dbReference>
<evidence type="ECO:0000313" key="6">
    <source>
        <dbReference type="EMBL" id="BBO75626.1"/>
    </source>
</evidence>
<dbReference type="PIRSF" id="PIRSF019574">
    <property type="entry name" value="Periplasmic_polyamine_BP"/>
    <property type="match status" value="1"/>
</dbReference>
<keyword evidence="2" id="KW-0813">Transport</keyword>
<evidence type="ECO:0000256" key="5">
    <source>
        <dbReference type="PIRSR" id="PIRSR019574-1"/>
    </source>
</evidence>
<evidence type="ECO:0000256" key="2">
    <source>
        <dbReference type="ARBA" id="ARBA00022448"/>
    </source>
</evidence>
<dbReference type="GO" id="GO:0042597">
    <property type="term" value="C:periplasmic space"/>
    <property type="evidence" value="ECO:0007669"/>
    <property type="project" value="UniProtKB-SubCell"/>
</dbReference>
<evidence type="ECO:0000256" key="3">
    <source>
        <dbReference type="ARBA" id="ARBA00022729"/>
    </source>
</evidence>
<dbReference type="KEGG" id="dwd:DSCW_30430"/>
<dbReference type="InterPro" id="IPR001188">
    <property type="entry name" value="Sperm_putr-bd"/>
</dbReference>
<evidence type="ECO:0000313" key="7">
    <source>
        <dbReference type="Proteomes" id="UP000427769"/>
    </source>
</evidence>
<keyword evidence="4" id="KW-0574">Periplasm</keyword>
<feature type="binding site" evidence="5">
    <location>
        <position position="32"/>
    </location>
    <ligand>
        <name>spermidine</name>
        <dbReference type="ChEBI" id="CHEBI:57834"/>
    </ligand>
</feature>
<organism evidence="6 7">
    <name type="scientific">Desulfosarcina widdelii</name>
    <dbReference type="NCBI Taxonomy" id="947919"/>
    <lineage>
        <taxon>Bacteria</taxon>
        <taxon>Pseudomonadati</taxon>
        <taxon>Thermodesulfobacteriota</taxon>
        <taxon>Desulfobacteria</taxon>
        <taxon>Desulfobacterales</taxon>
        <taxon>Desulfosarcinaceae</taxon>
        <taxon>Desulfosarcina</taxon>
    </lineage>
</organism>
<sequence>MMRKLSLLIGIVLLLTAVAASGQELRIYNWSEYMDEEKMPADFEKRFGIKVRLDIFENNEEMVAKLQAGGVSQYDIIVPSDYIMPVLINRKLVQPLDHAKLPNLKNLKPLFHQTGYDPGNVYSVAYQWGTVGLMYRRNQVPEDAVNSWSVLFDEKSQPGPFWLIDGVREMMGIALVYLGKDFNSTRPADLKAASDLLVSTKRTKNCMGFKSGVGGKNDVVAGTAVAAIVYNGDAIQSVTEDPENLAFTIPKEGSEIWFDSMCIPAKAPNPDAAHKWINWILEAEVGAELSNYNQYATPNAAAETFITPEDLKNPGIYPTPEIMENLHFTKDLGKDNRIMDEAWTRAKTR</sequence>
<dbReference type="PANTHER" id="PTHR30222:SF17">
    <property type="entry name" value="SPERMIDINE_PUTRESCINE-BINDING PERIPLASMIC PROTEIN"/>
    <property type="match status" value="1"/>
</dbReference>
<dbReference type="RefSeq" id="WP_197740557.1">
    <property type="nucleotide sequence ID" value="NZ_AP021875.1"/>
</dbReference>
<keyword evidence="3" id="KW-0732">Signal</keyword>
<reference evidence="6 7" key="1">
    <citation type="submission" date="2019-11" db="EMBL/GenBank/DDBJ databases">
        <title>Comparative genomics of hydrocarbon-degrading Desulfosarcina strains.</title>
        <authorList>
            <person name="Watanabe M."/>
            <person name="Kojima H."/>
            <person name="Fukui M."/>
        </authorList>
    </citation>
    <scope>NUCLEOTIDE SEQUENCE [LARGE SCALE GENOMIC DNA]</scope>
    <source>
        <strain evidence="6 7">PP31</strain>
    </source>
</reference>
<dbReference type="PRINTS" id="PR00909">
    <property type="entry name" value="SPERMDNBNDNG"/>
</dbReference>
<dbReference type="SUPFAM" id="SSF53850">
    <property type="entry name" value="Periplasmic binding protein-like II"/>
    <property type="match status" value="1"/>
</dbReference>
<dbReference type="GO" id="GO:0019808">
    <property type="term" value="F:polyamine binding"/>
    <property type="evidence" value="ECO:0007669"/>
    <property type="project" value="InterPro"/>
</dbReference>
<dbReference type="Proteomes" id="UP000427769">
    <property type="component" value="Chromosome"/>
</dbReference>
<protein>
    <submittedName>
        <fullName evidence="6">Spermidine/putrescine ABC transporter substrate-binding protein</fullName>
    </submittedName>
</protein>
<proteinExistence type="predicted"/>
<keyword evidence="7" id="KW-1185">Reference proteome</keyword>
<name>A0A5K7Z1R6_9BACT</name>
<dbReference type="GO" id="GO:0015846">
    <property type="term" value="P:polyamine transport"/>
    <property type="evidence" value="ECO:0007669"/>
    <property type="project" value="InterPro"/>
</dbReference>
<evidence type="ECO:0000256" key="4">
    <source>
        <dbReference type="ARBA" id="ARBA00022764"/>
    </source>
</evidence>
<dbReference type="EMBL" id="AP021875">
    <property type="protein sequence ID" value="BBO75626.1"/>
    <property type="molecule type" value="Genomic_DNA"/>
</dbReference>
<accession>A0A5K7Z1R6</accession>
<gene>
    <name evidence="6" type="ORF">DSCW_30430</name>
</gene>
<dbReference type="PANTHER" id="PTHR30222">
    <property type="entry name" value="SPERMIDINE/PUTRESCINE-BINDING PERIPLASMIC PROTEIN"/>
    <property type="match status" value="1"/>
</dbReference>
<feature type="binding site" evidence="5">
    <location>
        <position position="82"/>
    </location>
    <ligand>
        <name>spermidine</name>
        <dbReference type="ChEBI" id="CHEBI:57834"/>
    </ligand>
</feature>
<dbReference type="AlphaFoldDB" id="A0A5K7Z1R6"/>
<comment type="subcellular location">
    <subcellularLocation>
        <location evidence="1">Periplasm</location>
    </subcellularLocation>
</comment>
<evidence type="ECO:0000256" key="1">
    <source>
        <dbReference type="ARBA" id="ARBA00004418"/>
    </source>
</evidence>